<dbReference type="Proteomes" id="UP000054092">
    <property type="component" value="Unassembled WGS sequence"/>
</dbReference>
<accession>A0A101HP91</accession>
<dbReference type="InterPro" id="IPR007361">
    <property type="entry name" value="DUF427"/>
</dbReference>
<reference evidence="3" key="1">
    <citation type="journal article" date="2015" name="MBio">
        <title>Genome-Resolved Metagenomic Analysis Reveals Roles for Candidate Phyla and Other Microbial Community Members in Biogeochemical Transformations in Oil Reservoirs.</title>
        <authorList>
            <person name="Hu P."/>
            <person name="Tom L."/>
            <person name="Singh A."/>
            <person name="Thomas B.C."/>
            <person name="Baker B.J."/>
            <person name="Piceno Y.M."/>
            <person name="Andersen G.L."/>
            <person name="Banfield J.F."/>
        </authorList>
    </citation>
    <scope>NUCLEOTIDE SEQUENCE [LARGE SCALE GENOMIC DNA]</scope>
</reference>
<evidence type="ECO:0000313" key="2">
    <source>
        <dbReference type="EMBL" id="KUK80536.1"/>
    </source>
</evidence>
<proteinExistence type="predicted"/>
<organism evidence="2 3">
    <name type="scientific">Mesotoga prima</name>
    <dbReference type="NCBI Taxonomy" id="1184387"/>
    <lineage>
        <taxon>Bacteria</taxon>
        <taxon>Thermotogati</taxon>
        <taxon>Thermotogota</taxon>
        <taxon>Thermotogae</taxon>
        <taxon>Kosmotogales</taxon>
        <taxon>Kosmotogaceae</taxon>
        <taxon>Mesotoga</taxon>
    </lineage>
</organism>
<dbReference type="PATRIC" id="fig|1184387.3.peg.1320"/>
<dbReference type="Pfam" id="PF04248">
    <property type="entry name" value="NTP_transf_9"/>
    <property type="match status" value="1"/>
</dbReference>
<dbReference type="AlphaFoldDB" id="A0A101HP91"/>
<dbReference type="PANTHER" id="PTHR34310:SF5">
    <property type="entry name" value="DUF427 DOMAIN PROTEIN (AFU_ORTHOLOGUE AFUA_3G02220)"/>
    <property type="match status" value="1"/>
</dbReference>
<sequence length="92" mass="10522">MKALWKGKVIAESNQTIVIEGNHYFPPGTVNKALLEHSDLTTICHWKGEAHYYNIIVDSEKNENAAWYYPEPLEGASIIKDFVAFWKGVRVE</sequence>
<name>A0A101HP91_9BACT</name>
<comment type="caution">
    <text evidence="2">The sequence shown here is derived from an EMBL/GenBank/DDBJ whole genome shotgun (WGS) entry which is preliminary data.</text>
</comment>
<dbReference type="Gene3D" id="2.170.150.40">
    <property type="entry name" value="Domain of unknown function (DUF427)"/>
    <property type="match status" value="1"/>
</dbReference>
<protein>
    <recommendedName>
        <fullName evidence="1">DUF427 domain-containing protein</fullName>
    </recommendedName>
</protein>
<dbReference type="PANTHER" id="PTHR34310">
    <property type="entry name" value="DUF427 DOMAIN PROTEIN (AFU_ORTHOLOGUE AFUA_3G02220)"/>
    <property type="match status" value="1"/>
</dbReference>
<evidence type="ECO:0000259" key="1">
    <source>
        <dbReference type="Pfam" id="PF04248"/>
    </source>
</evidence>
<gene>
    <name evidence="2" type="ORF">XD94_0917</name>
</gene>
<dbReference type="EMBL" id="LGGP01000142">
    <property type="protein sequence ID" value="KUK80536.1"/>
    <property type="molecule type" value="Genomic_DNA"/>
</dbReference>
<feature type="domain" description="DUF427" evidence="1">
    <location>
        <begin position="1"/>
        <end position="87"/>
    </location>
</feature>
<dbReference type="InterPro" id="IPR038694">
    <property type="entry name" value="DUF427_sf"/>
</dbReference>
<evidence type="ECO:0000313" key="3">
    <source>
        <dbReference type="Proteomes" id="UP000054092"/>
    </source>
</evidence>